<sequence length="180" mass="20538">MLTSKLEAAKRQLDCAIRLYLTDDHLSSVITLSRASFRLLWDIYPTIAQDGFEKPLGKVIENIGWHKLNAITNFLKHADKDTEAQMEPHDINARTGIGLGIILYSRATESCSPEMKAWESLMTLDQPEIWDSHPDPGHDGYADFKRALDRYKVSNREERLAMGRHFLRGFKRIEAGLAPE</sequence>
<dbReference type="Proteomes" id="UP000199615">
    <property type="component" value="Unassembled WGS sequence"/>
</dbReference>
<dbReference type="EMBL" id="FODT01000007">
    <property type="protein sequence ID" value="SEP02320.1"/>
    <property type="molecule type" value="Genomic_DNA"/>
</dbReference>
<dbReference type="RefSeq" id="WP_139202647.1">
    <property type="nucleotide sequence ID" value="NZ_FODT01000007.1"/>
</dbReference>
<protein>
    <submittedName>
        <fullName evidence="1">Uncharacterized protein</fullName>
    </submittedName>
</protein>
<organism evidence="1 2">
    <name type="scientific">Rhodopseudomonas pseudopalustris</name>
    <dbReference type="NCBI Taxonomy" id="1513892"/>
    <lineage>
        <taxon>Bacteria</taxon>
        <taxon>Pseudomonadati</taxon>
        <taxon>Pseudomonadota</taxon>
        <taxon>Alphaproteobacteria</taxon>
        <taxon>Hyphomicrobiales</taxon>
        <taxon>Nitrobacteraceae</taxon>
        <taxon>Rhodopseudomonas</taxon>
    </lineage>
</organism>
<reference evidence="2" key="1">
    <citation type="submission" date="2016-10" db="EMBL/GenBank/DDBJ databases">
        <authorList>
            <person name="Varghese N."/>
            <person name="Submissions S."/>
        </authorList>
    </citation>
    <scope>NUCLEOTIDE SEQUENCE [LARGE SCALE GENOMIC DNA]</scope>
    <source>
        <strain evidence="2">DSM 123</strain>
    </source>
</reference>
<dbReference type="OrthoDB" id="7446528at2"/>
<evidence type="ECO:0000313" key="2">
    <source>
        <dbReference type="Proteomes" id="UP000199615"/>
    </source>
</evidence>
<dbReference type="AlphaFoldDB" id="A0A1H8UGG7"/>
<gene>
    <name evidence="1" type="ORF">SAMN05444123_10742</name>
</gene>
<proteinExistence type="predicted"/>
<evidence type="ECO:0000313" key="1">
    <source>
        <dbReference type="EMBL" id="SEP02320.1"/>
    </source>
</evidence>
<keyword evidence="2" id="KW-1185">Reference proteome</keyword>
<name>A0A1H8UGG7_9BRAD</name>
<accession>A0A1H8UGG7</accession>